<dbReference type="GO" id="GO:0009279">
    <property type="term" value="C:cell outer membrane"/>
    <property type="evidence" value="ECO:0007669"/>
    <property type="project" value="UniProtKB-SubCell"/>
</dbReference>
<dbReference type="Gene3D" id="2.170.130.10">
    <property type="entry name" value="TonB-dependent receptor, plug domain"/>
    <property type="match status" value="1"/>
</dbReference>
<proteinExistence type="inferred from homology"/>
<dbReference type="OrthoDB" id="5476657at2"/>
<keyword evidence="4 8" id="KW-0812">Transmembrane</keyword>
<keyword evidence="3 8" id="KW-1134">Transmembrane beta strand</keyword>
<evidence type="ECO:0000256" key="3">
    <source>
        <dbReference type="ARBA" id="ARBA00022452"/>
    </source>
</evidence>
<dbReference type="PANTHER" id="PTHR40980:SF4">
    <property type="entry name" value="TONB-DEPENDENT RECEPTOR-LIKE BETA-BARREL DOMAIN-CONTAINING PROTEIN"/>
    <property type="match status" value="1"/>
</dbReference>
<sequence>MATAYSNGFKAALLIGSAVLAAPAVAQDQAASEDVVTVYGQALSIQRAIEAKREADGILDAVAQDDIGRLPDLNIAQAIVRVPGVAVQNDQGESRFPIIRGLNATYNRTTIDGGIVASPERGGSARAVPLDLIPASLVGSIEVRKSVTPDLDHNAIGGTINLVTRSAFDSEDPFFVGGLFLGRHESAGSGTTLDEGDQVQPWRGNFAAGTTFGPNDQFGVVFGIDYSIRNFEITQVEVDDADYTEFDATGANVGLGNGNGFVVPTNNRLFLYNNVRERLGLSGQFEWRASDALHLDAGISYNQYNDSERRDEETYELGTSGASSQPAVIRDQTATSGITDTGYGFIGIGRFVLDREILSLRAGADWVPAENWLIEANLVYTEAELDNPEVTEGFRTGTGYGARYDTSQFFNTFSPLDPAAYNDLSNWNHVNRGTLDRFAEDETREFRLDATWTDGLVAGLTLKGGLLSRSIEKSEGFTFERFVADPAANYTLADVADPQLANLVWQGGYRFENRIGLDASDAFFGANTFNSVLTVQSGSSANEDVNAVYAMGDYRTGRWQFIGGVRIEQTEWDGAPLGGTRVSGDYTDVLPSLTVRFDLNDDVVLRAAASRTLGRPNLNELTRGESINLVNNTISRSNPDLAPRQSTNFDLSAEWYIPHGILAAGLFYKDIQDEVFVQTTQGPITVDGVTYDALTQPENATGAEILGFEAQYQQTLAFLPGPFSDFGVAANVTILDTEFEVPTATGSRTTGYFQQPDLTYNLTGFYATEAFEVRVSYNFTDMFLDTMNANNPNLDEYWEERSQVDLQARFNLTDRFTLIGEVQNLTDQGRRELTGPDAQYLQEDAEFGRTFWVGFTGAFN</sequence>
<feature type="signal peptide" evidence="10">
    <location>
        <begin position="1"/>
        <end position="26"/>
    </location>
</feature>
<protein>
    <submittedName>
        <fullName evidence="13">TonB-dependent receptor</fullName>
    </submittedName>
</protein>
<evidence type="ECO:0000313" key="13">
    <source>
        <dbReference type="EMBL" id="RKR03694.1"/>
    </source>
</evidence>
<gene>
    <name evidence="13" type="ORF">C7435_0131</name>
</gene>
<dbReference type="InterPro" id="IPR036942">
    <property type="entry name" value="Beta-barrel_TonB_sf"/>
</dbReference>
<dbReference type="InterPro" id="IPR039426">
    <property type="entry name" value="TonB-dep_rcpt-like"/>
</dbReference>
<comment type="similarity">
    <text evidence="8 9">Belongs to the TonB-dependent receptor family.</text>
</comment>
<dbReference type="InterPro" id="IPR037066">
    <property type="entry name" value="Plug_dom_sf"/>
</dbReference>
<dbReference type="PROSITE" id="PS52016">
    <property type="entry name" value="TONB_DEPENDENT_REC_3"/>
    <property type="match status" value="1"/>
</dbReference>
<comment type="caution">
    <text evidence="13">The sequence shown here is derived from an EMBL/GenBank/DDBJ whole genome shotgun (WGS) entry which is preliminary data.</text>
</comment>
<dbReference type="AlphaFoldDB" id="A0A495DLA2"/>
<feature type="domain" description="TonB-dependent receptor plug" evidence="12">
    <location>
        <begin position="52"/>
        <end position="159"/>
    </location>
</feature>
<name>A0A495DLA2_9PROT</name>
<dbReference type="Pfam" id="PF00593">
    <property type="entry name" value="TonB_dep_Rec_b-barrel"/>
    <property type="match status" value="1"/>
</dbReference>
<feature type="domain" description="TonB-dependent receptor-like beta-barrel" evidence="11">
    <location>
        <begin position="396"/>
        <end position="825"/>
    </location>
</feature>
<dbReference type="Pfam" id="PF07715">
    <property type="entry name" value="Plug"/>
    <property type="match status" value="1"/>
</dbReference>
<dbReference type="NCBIfam" id="TIGR01782">
    <property type="entry name" value="TonB-Xanth-Caul"/>
    <property type="match status" value="1"/>
</dbReference>
<evidence type="ECO:0000256" key="9">
    <source>
        <dbReference type="RuleBase" id="RU003357"/>
    </source>
</evidence>
<feature type="chain" id="PRO_5019870260" evidence="10">
    <location>
        <begin position="27"/>
        <end position="860"/>
    </location>
</feature>
<dbReference type="InterPro" id="IPR000531">
    <property type="entry name" value="Beta-barrel_TonB"/>
</dbReference>
<dbReference type="SUPFAM" id="SSF56935">
    <property type="entry name" value="Porins"/>
    <property type="match status" value="1"/>
</dbReference>
<evidence type="ECO:0000259" key="11">
    <source>
        <dbReference type="Pfam" id="PF00593"/>
    </source>
</evidence>
<evidence type="ECO:0000256" key="6">
    <source>
        <dbReference type="ARBA" id="ARBA00023136"/>
    </source>
</evidence>
<dbReference type="InterPro" id="IPR010104">
    <property type="entry name" value="TonB_rcpt_bac"/>
</dbReference>
<evidence type="ECO:0000256" key="7">
    <source>
        <dbReference type="ARBA" id="ARBA00023237"/>
    </source>
</evidence>
<evidence type="ECO:0000256" key="1">
    <source>
        <dbReference type="ARBA" id="ARBA00004571"/>
    </source>
</evidence>
<dbReference type="InterPro" id="IPR012910">
    <property type="entry name" value="Plug_dom"/>
</dbReference>
<keyword evidence="2 8" id="KW-0813">Transport</keyword>
<dbReference type="Gene3D" id="2.40.170.20">
    <property type="entry name" value="TonB-dependent receptor, beta-barrel domain"/>
    <property type="match status" value="1"/>
</dbReference>
<dbReference type="EMBL" id="RBIM01000001">
    <property type="protein sequence ID" value="RKR03694.1"/>
    <property type="molecule type" value="Genomic_DNA"/>
</dbReference>
<keyword evidence="6 8" id="KW-0472">Membrane</keyword>
<keyword evidence="7 8" id="KW-0998">Cell outer membrane</keyword>
<dbReference type="CDD" id="cd01347">
    <property type="entry name" value="ligand_gated_channel"/>
    <property type="match status" value="1"/>
</dbReference>
<reference evidence="13 14" key="1">
    <citation type="submission" date="2018-10" db="EMBL/GenBank/DDBJ databases">
        <title>Genomic Encyclopedia of Type Strains, Phase IV (KMG-IV): sequencing the most valuable type-strain genomes for metagenomic binning, comparative biology and taxonomic classification.</title>
        <authorList>
            <person name="Goeker M."/>
        </authorList>
    </citation>
    <scope>NUCLEOTIDE SEQUENCE [LARGE SCALE GENOMIC DNA]</scope>
    <source>
        <strain evidence="13 14">DSM 4734</strain>
    </source>
</reference>
<evidence type="ECO:0000256" key="2">
    <source>
        <dbReference type="ARBA" id="ARBA00022448"/>
    </source>
</evidence>
<organism evidence="13 14">
    <name type="scientific">Maricaulis maris</name>
    <dbReference type="NCBI Taxonomy" id="74318"/>
    <lineage>
        <taxon>Bacteria</taxon>
        <taxon>Pseudomonadati</taxon>
        <taxon>Pseudomonadota</taxon>
        <taxon>Alphaproteobacteria</taxon>
        <taxon>Maricaulales</taxon>
        <taxon>Maricaulaceae</taxon>
        <taxon>Maricaulis</taxon>
    </lineage>
</organism>
<dbReference type="PANTHER" id="PTHR40980">
    <property type="entry name" value="PLUG DOMAIN-CONTAINING PROTEIN"/>
    <property type="match status" value="1"/>
</dbReference>
<keyword evidence="5 9" id="KW-0798">TonB box</keyword>
<evidence type="ECO:0000256" key="8">
    <source>
        <dbReference type="PROSITE-ProRule" id="PRU01360"/>
    </source>
</evidence>
<keyword evidence="13" id="KW-0675">Receptor</keyword>
<dbReference type="Proteomes" id="UP000273675">
    <property type="component" value="Unassembled WGS sequence"/>
</dbReference>
<evidence type="ECO:0000259" key="12">
    <source>
        <dbReference type="Pfam" id="PF07715"/>
    </source>
</evidence>
<keyword evidence="10" id="KW-0732">Signal</keyword>
<comment type="subcellular location">
    <subcellularLocation>
        <location evidence="1 8">Cell outer membrane</location>
        <topology evidence="1 8">Multi-pass membrane protein</topology>
    </subcellularLocation>
</comment>
<accession>A0A495DLA2</accession>
<evidence type="ECO:0000256" key="4">
    <source>
        <dbReference type="ARBA" id="ARBA00022692"/>
    </source>
</evidence>
<evidence type="ECO:0000313" key="14">
    <source>
        <dbReference type="Proteomes" id="UP000273675"/>
    </source>
</evidence>
<evidence type="ECO:0000256" key="10">
    <source>
        <dbReference type="SAM" id="SignalP"/>
    </source>
</evidence>
<dbReference type="RefSeq" id="WP_121209643.1">
    <property type="nucleotide sequence ID" value="NZ_RBIM01000001.1"/>
</dbReference>
<evidence type="ECO:0000256" key="5">
    <source>
        <dbReference type="ARBA" id="ARBA00023077"/>
    </source>
</evidence>